<reference evidence="2" key="2">
    <citation type="submission" date="2023-05" db="EMBL/GenBank/DDBJ databases">
        <authorList>
            <consortium name="Lawrence Berkeley National Laboratory"/>
            <person name="Steindorff A."/>
            <person name="Hensen N."/>
            <person name="Bonometti L."/>
            <person name="Westerberg I."/>
            <person name="Brannstrom I.O."/>
            <person name="Guillou S."/>
            <person name="Cros-Aarteil S."/>
            <person name="Calhoun S."/>
            <person name="Haridas S."/>
            <person name="Kuo A."/>
            <person name="Mondo S."/>
            <person name="Pangilinan J."/>
            <person name="Riley R."/>
            <person name="Labutti K."/>
            <person name="Andreopoulos B."/>
            <person name="Lipzen A."/>
            <person name="Chen C."/>
            <person name="Yanf M."/>
            <person name="Daum C."/>
            <person name="Ng V."/>
            <person name="Clum A."/>
            <person name="Ohm R."/>
            <person name="Martin F."/>
            <person name="Silar P."/>
            <person name="Natvig D."/>
            <person name="Lalanne C."/>
            <person name="Gautier V."/>
            <person name="Ament-Velasquez S.L."/>
            <person name="Kruys A."/>
            <person name="Hutchinson M.I."/>
            <person name="Powell A.J."/>
            <person name="Barry K."/>
            <person name="Miller A.N."/>
            <person name="Grigoriev I.V."/>
            <person name="Debuchy R."/>
            <person name="Gladieux P."/>
            <person name="Thoren M.H."/>
            <person name="Johannesson H."/>
        </authorList>
    </citation>
    <scope>NUCLEOTIDE SEQUENCE</scope>
    <source>
        <strain evidence="2">CBS 731.68</strain>
    </source>
</reference>
<dbReference type="AlphaFoldDB" id="A0AAN6U9T8"/>
<dbReference type="PANTHER" id="PTHR24148:SF79">
    <property type="entry name" value="HETEROKARYON INCOMPATIBILITY DOMAIN-CONTAINING PROTEIN"/>
    <property type="match status" value="1"/>
</dbReference>
<dbReference type="Proteomes" id="UP001302602">
    <property type="component" value="Unassembled WGS sequence"/>
</dbReference>
<accession>A0AAN6U9T8</accession>
<dbReference type="PANTHER" id="PTHR24148">
    <property type="entry name" value="ANKYRIN REPEAT DOMAIN-CONTAINING PROTEIN 39 HOMOLOG-RELATED"/>
    <property type="match status" value="1"/>
</dbReference>
<evidence type="ECO:0000313" key="2">
    <source>
        <dbReference type="EMBL" id="KAK4129088.1"/>
    </source>
</evidence>
<sequence>MPTSPSQPNPTPGTHHGTERIICDGATITVTKNCVAALRNVRDDRACRHQRLWVDAICINRGEDEAVTVERSQQIGIMGEIYTKASQVHVWLGKHDRSSQVVCEFLDKVSGAYKRRVRRTPGDMEQVLRVAESLGLDIARRWPQLSQSIVNSSYRSWFHRAWSVQEVTLPLPGG</sequence>
<dbReference type="InterPro" id="IPR052895">
    <property type="entry name" value="HetReg/Transcr_Mod"/>
</dbReference>
<proteinExistence type="predicted"/>
<reference evidence="2" key="1">
    <citation type="journal article" date="2023" name="Mol. Phylogenet. Evol.">
        <title>Genome-scale phylogeny and comparative genomics of the fungal order Sordariales.</title>
        <authorList>
            <person name="Hensen N."/>
            <person name="Bonometti L."/>
            <person name="Westerberg I."/>
            <person name="Brannstrom I.O."/>
            <person name="Guillou S."/>
            <person name="Cros-Aarteil S."/>
            <person name="Calhoun S."/>
            <person name="Haridas S."/>
            <person name="Kuo A."/>
            <person name="Mondo S."/>
            <person name="Pangilinan J."/>
            <person name="Riley R."/>
            <person name="LaButti K."/>
            <person name="Andreopoulos B."/>
            <person name="Lipzen A."/>
            <person name="Chen C."/>
            <person name="Yan M."/>
            <person name="Daum C."/>
            <person name="Ng V."/>
            <person name="Clum A."/>
            <person name="Steindorff A."/>
            <person name="Ohm R.A."/>
            <person name="Martin F."/>
            <person name="Silar P."/>
            <person name="Natvig D.O."/>
            <person name="Lalanne C."/>
            <person name="Gautier V."/>
            <person name="Ament-Velasquez S.L."/>
            <person name="Kruys A."/>
            <person name="Hutchinson M.I."/>
            <person name="Powell A.J."/>
            <person name="Barry K."/>
            <person name="Miller A.N."/>
            <person name="Grigoriev I.V."/>
            <person name="Debuchy R."/>
            <person name="Gladieux P."/>
            <person name="Hiltunen Thoren M."/>
            <person name="Johannesson H."/>
        </authorList>
    </citation>
    <scope>NUCLEOTIDE SEQUENCE</scope>
    <source>
        <strain evidence="2">CBS 731.68</strain>
    </source>
</reference>
<gene>
    <name evidence="2" type="ORF">N657DRAFT_53161</name>
</gene>
<comment type="caution">
    <text evidence="2">The sequence shown here is derived from an EMBL/GenBank/DDBJ whole genome shotgun (WGS) entry which is preliminary data.</text>
</comment>
<dbReference type="InterPro" id="IPR010730">
    <property type="entry name" value="HET"/>
</dbReference>
<keyword evidence="3" id="KW-1185">Reference proteome</keyword>
<feature type="domain" description="Heterokaryon incompatibility" evidence="1">
    <location>
        <begin position="14"/>
        <end position="166"/>
    </location>
</feature>
<protein>
    <recommendedName>
        <fullName evidence="1">Heterokaryon incompatibility domain-containing protein</fullName>
    </recommendedName>
</protein>
<organism evidence="2 3">
    <name type="scientific">Parathielavia appendiculata</name>
    <dbReference type="NCBI Taxonomy" id="2587402"/>
    <lineage>
        <taxon>Eukaryota</taxon>
        <taxon>Fungi</taxon>
        <taxon>Dikarya</taxon>
        <taxon>Ascomycota</taxon>
        <taxon>Pezizomycotina</taxon>
        <taxon>Sordariomycetes</taxon>
        <taxon>Sordariomycetidae</taxon>
        <taxon>Sordariales</taxon>
        <taxon>Chaetomiaceae</taxon>
        <taxon>Parathielavia</taxon>
    </lineage>
</organism>
<dbReference type="EMBL" id="MU853223">
    <property type="protein sequence ID" value="KAK4129088.1"/>
    <property type="molecule type" value="Genomic_DNA"/>
</dbReference>
<evidence type="ECO:0000259" key="1">
    <source>
        <dbReference type="Pfam" id="PF06985"/>
    </source>
</evidence>
<name>A0AAN6U9T8_9PEZI</name>
<evidence type="ECO:0000313" key="3">
    <source>
        <dbReference type="Proteomes" id="UP001302602"/>
    </source>
</evidence>
<dbReference type="GeneID" id="87824496"/>
<dbReference type="RefSeq" id="XP_062652859.1">
    <property type="nucleotide sequence ID" value="XM_062787726.1"/>
</dbReference>
<dbReference type="Pfam" id="PF06985">
    <property type="entry name" value="HET"/>
    <property type="match status" value="1"/>
</dbReference>